<protein>
    <submittedName>
        <fullName evidence="7">Efflux pump periplasmic linker bepD</fullName>
    </submittedName>
</protein>
<dbReference type="InterPro" id="IPR006143">
    <property type="entry name" value="RND_pump_MFP"/>
</dbReference>
<dbReference type="Pfam" id="PF25876">
    <property type="entry name" value="HH_MFP_RND"/>
    <property type="match status" value="1"/>
</dbReference>
<evidence type="ECO:0000313" key="8">
    <source>
        <dbReference type="Proteomes" id="UP000005019"/>
    </source>
</evidence>
<dbReference type="Gene3D" id="2.40.30.170">
    <property type="match status" value="1"/>
</dbReference>
<evidence type="ECO:0000259" key="6">
    <source>
        <dbReference type="Pfam" id="PF25967"/>
    </source>
</evidence>
<dbReference type="InterPro" id="IPR058624">
    <property type="entry name" value="MdtA-like_HH"/>
</dbReference>
<organism evidence="7 8">
    <name type="scientific">Methyloversatilis universalis (strain ATCC BAA-1314 / DSM 25237 / JCM 13912 / CCUG 52030 / FAM5)</name>
    <dbReference type="NCBI Taxonomy" id="1000565"/>
    <lineage>
        <taxon>Bacteria</taxon>
        <taxon>Pseudomonadati</taxon>
        <taxon>Pseudomonadota</taxon>
        <taxon>Betaproteobacteria</taxon>
        <taxon>Nitrosomonadales</taxon>
        <taxon>Sterolibacteriaceae</taxon>
        <taxon>Methyloversatilis</taxon>
    </lineage>
</organism>
<dbReference type="InterPro" id="IPR058626">
    <property type="entry name" value="MdtA-like_b-barrel"/>
</dbReference>
<evidence type="ECO:0000259" key="3">
    <source>
        <dbReference type="Pfam" id="PF25876"/>
    </source>
</evidence>
<dbReference type="SUPFAM" id="SSF111369">
    <property type="entry name" value="HlyD-like secretion proteins"/>
    <property type="match status" value="1"/>
</dbReference>
<dbReference type="Gene3D" id="2.40.420.20">
    <property type="match status" value="1"/>
</dbReference>
<dbReference type="InterPro" id="IPR058627">
    <property type="entry name" value="MdtA-like_C"/>
</dbReference>
<dbReference type="Pfam" id="PF25917">
    <property type="entry name" value="BSH_RND"/>
    <property type="match status" value="1"/>
</dbReference>
<dbReference type="Pfam" id="PF25967">
    <property type="entry name" value="RND-MFP_C"/>
    <property type="match status" value="1"/>
</dbReference>
<evidence type="ECO:0000313" key="7">
    <source>
        <dbReference type="EMBL" id="EGK71311.1"/>
    </source>
</evidence>
<evidence type="ECO:0000256" key="2">
    <source>
        <dbReference type="ARBA" id="ARBA00009477"/>
    </source>
</evidence>
<reference evidence="7 8" key="1">
    <citation type="journal article" date="2011" name="J. Bacteriol.">
        <title>Genome sequence of Methyloversatilis universalis FAM5T, a methylotrophic representative of the order Rhodocyclales.</title>
        <authorList>
            <person name="Kittichotirat W."/>
            <person name="Good N.M."/>
            <person name="Hall R."/>
            <person name="Bringel F."/>
            <person name="Lajus A."/>
            <person name="Medigue C."/>
            <person name="Smalley N.E."/>
            <person name="Beck D."/>
            <person name="Bumgarner R."/>
            <person name="Vuilleumier S."/>
            <person name="Kalyuzhnaya M.G."/>
        </authorList>
    </citation>
    <scope>NUCLEOTIDE SEQUENCE [LARGE SCALE GENOMIC DNA]</scope>
    <source>
        <strain evidence="8">ATCC BAA-1314 / JCM 13912 / FAM5</strain>
    </source>
</reference>
<name>F5REI0_METUF</name>
<dbReference type="AlphaFoldDB" id="F5REI0"/>
<feature type="domain" description="Multidrug resistance protein MdtA-like alpha-helical hairpin" evidence="3">
    <location>
        <begin position="88"/>
        <end position="156"/>
    </location>
</feature>
<dbReference type="Gene3D" id="2.40.50.100">
    <property type="match status" value="1"/>
</dbReference>
<dbReference type="InterPro" id="IPR058625">
    <property type="entry name" value="MdtA-like_BSH"/>
</dbReference>
<comment type="subcellular location">
    <subcellularLocation>
        <location evidence="1">Cell envelope</location>
    </subcellularLocation>
</comment>
<evidence type="ECO:0000256" key="1">
    <source>
        <dbReference type="ARBA" id="ARBA00004196"/>
    </source>
</evidence>
<feature type="domain" description="Multidrug resistance protein MdtA-like C-terminal permuted SH3" evidence="6">
    <location>
        <begin position="286"/>
        <end position="355"/>
    </location>
</feature>
<feature type="domain" description="Multidrug resistance protein MdtA-like barrel-sandwich hybrid" evidence="4">
    <location>
        <begin position="46"/>
        <end position="183"/>
    </location>
</feature>
<dbReference type="Proteomes" id="UP000005019">
    <property type="component" value="Unassembled WGS sequence"/>
</dbReference>
<dbReference type="GO" id="GO:0046677">
    <property type="term" value="P:response to antibiotic"/>
    <property type="evidence" value="ECO:0007669"/>
    <property type="project" value="TreeGrafter"/>
</dbReference>
<accession>F5REI0</accession>
<proteinExistence type="inferred from homology"/>
<keyword evidence="8" id="KW-1185">Reference proteome</keyword>
<dbReference type="PANTHER" id="PTHR30158">
    <property type="entry name" value="ACRA/E-RELATED COMPONENT OF DRUG EFFLUX TRANSPORTER"/>
    <property type="match status" value="1"/>
</dbReference>
<evidence type="ECO:0000259" key="5">
    <source>
        <dbReference type="Pfam" id="PF25944"/>
    </source>
</evidence>
<dbReference type="Pfam" id="PF25944">
    <property type="entry name" value="Beta-barrel_RND"/>
    <property type="match status" value="1"/>
</dbReference>
<dbReference type="GO" id="GO:0022857">
    <property type="term" value="F:transmembrane transporter activity"/>
    <property type="evidence" value="ECO:0007669"/>
    <property type="project" value="InterPro"/>
</dbReference>
<dbReference type="GO" id="GO:0005886">
    <property type="term" value="C:plasma membrane"/>
    <property type="evidence" value="ECO:0007669"/>
    <property type="project" value="TreeGrafter"/>
</dbReference>
<sequence>MAGCGKDKGGEHAGGGMPPAAVKVMQVAPREVPVQFDYVGQVAGSREIEVRARVTGIVEKRLYEEGQRIREGQVMFRIDPAPYRARVAAAEAQLDQAKAQLAQAEREYARVKPLAEAEAASRKEADDALSTRDLARAAVKAAEAQLQQANIDLGYTDVRAPLAGVAGRAQKVEGSLTVAGADSLLTTLAQTDPAYVNFGVGEVEYLRTRDEVARGVLKLDPKGFTVQLKGSDGAAIPLSGRLGFQDYKADTSTGAFALRATFDNKDGRLSPGQFVRVQLAGASRPDALAVPQRAVLDSAQGKFVYVIAEKDGKTIAQPRPVKLGEWTRLDGELANAWVIREGLQAGDRVIVDGMARIFVPGSPVHIDDGSAPAQPPAAAAAPAAK</sequence>
<dbReference type="eggNOG" id="COG0845">
    <property type="taxonomic scope" value="Bacteria"/>
</dbReference>
<dbReference type="EMBL" id="AFHG01000052">
    <property type="protein sequence ID" value="EGK71311.1"/>
    <property type="molecule type" value="Genomic_DNA"/>
</dbReference>
<comment type="similarity">
    <text evidence="2">Belongs to the membrane fusion protein (MFP) (TC 8.A.1) family.</text>
</comment>
<comment type="caution">
    <text evidence="7">The sequence shown here is derived from an EMBL/GenBank/DDBJ whole genome shotgun (WGS) entry which is preliminary data.</text>
</comment>
<dbReference type="Gene3D" id="1.10.287.470">
    <property type="entry name" value="Helix hairpin bin"/>
    <property type="match status" value="1"/>
</dbReference>
<feature type="domain" description="Multidrug resistance protein MdtA-like beta-barrel" evidence="5">
    <location>
        <begin position="193"/>
        <end position="279"/>
    </location>
</feature>
<evidence type="ECO:0000259" key="4">
    <source>
        <dbReference type="Pfam" id="PF25917"/>
    </source>
</evidence>
<dbReference type="NCBIfam" id="TIGR01730">
    <property type="entry name" value="RND_mfp"/>
    <property type="match status" value="1"/>
</dbReference>
<gene>
    <name evidence="7" type="ORF">METUNv1_02701</name>
</gene>
<dbReference type="STRING" id="1000565.METUNv1_02701"/>